<feature type="compositionally biased region" description="Pro residues" evidence="1">
    <location>
        <begin position="1"/>
        <end position="10"/>
    </location>
</feature>
<evidence type="ECO:0000256" key="1">
    <source>
        <dbReference type="SAM" id="MobiDB-lite"/>
    </source>
</evidence>
<dbReference type="InParanoid" id="A0A409XCP8"/>
<keyword evidence="3" id="KW-1185">Reference proteome</keyword>
<evidence type="ECO:0000313" key="2">
    <source>
        <dbReference type="EMBL" id="PPQ88553.1"/>
    </source>
</evidence>
<protein>
    <submittedName>
        <fullName evidence="2">Uncharacterized protein</fullName>
    </submittedName>
</protein>
<evidence type="ECO:0000313" key="3">
    <source>
        <dbReference type="Proteomes" id="UP000283269"/>
    </source>
</evidence>
<sequence>MPVPPQPPDPSGSAPSWEGALYSENNTPKPIECSLIDTVLSAGEIIALIKSISKTTSRIVDDLAAVGDNPADIQTGFDSLSQRLQHLQTLIYRRISCESIAKVSNLYDLLENYHCSISTIRSHMHSGFMSMELLDEYTKNFDDFQSKFEMSVPVVTNTGRGGDMFPNCQNIAISGGQFVSAGVVYMNTQASTTMIDKLVKLVYVQIGILFGIAGRV</sequence>
<organism evidence="2 3">
    <name type="scientific">Psilocybe cyanescens</name>
    <dbReference type="NCBI Taxonomy" id="93625"/>
    <lineage>
        <taxon>Eukaryota</taxon>
        <taxon>Fungi</taxon>
        <taxon>Dikarya</taxon>
        <taxon>Basidiomycota</taxon>
        <taxon>Agaricomycotina</taxon>
        <taxon>Agaricomycetes</taxon>
        <taxon>Agaricomycetidae</taxon>
        <taxon>Agaricales</taxon>
        <taxon>Agaricineae</taxon>
        <taxon>Strophariaceae</taxon>
        <taxon>Psilocybe</taxon>
    </lineage>
</organism>
<dbReference type="Proteomes" id="UP000283269">
    <property type="component" value="Unassembled WGS sequence"/>
</dbReference>
<reference evidence="2 3" key="1">
    <citation type="journal article" date="2018" name="Evol. Lett.">
        <title>Horizontal gene cluster transfer increased hallucinogenic mushroom diversity.</title>
        <authorList>
            <person name="Reynolds H.T."/>
            <person name="Vijayakumar V."/>
            <person name="Gluck-Thaler E."/>
            <person name="Korotkin H.B."/>
            <person name="Matheny P.B."/>
            <person name="Slot J.C."/>
        </authorList>
    </citation>
    <scope>NUCLEOTIDE SEQUENCE [LARGE SCALE GENOMIC DNA]</scope>
    <source>
        <strain evidence="2 3">2631</strain>
    </source>
</reference>
<accession>A0A409XCP8</accession>
<gene>
    <name evidence="2" type="ORF">CVT25_009933</name>
</gene>
<dbReference type="EMBL" id="NHYD01002059">
    <property type="protein sequence ID" value="PPQ88553.1"/>
    <property type="molecule type" value="Genomic_DNA"/>
</dbReference>
<name>A0A409XCP8_PSICY</name>
<dbReference type="AlphaFoldDB" id="A0A409XCP8"/>
<feature type="region of interest" description="Disordered" evidence="1">
    <location>
        <begin position="1"/>
        <end position="21"/>
    </location>
</feature>
<comment type="caution">
    <text evidence="2">The sequence shown here is derived from an EMBL/GenBank/DDBJ whole genome shotgun (WGS) entry which is preliminary data.</text>
</comment>
<proteinExistence type="predicted"/>